<keyword evidence="1" id="KW-0472">Membrane</keyword>
<evidence type="ECO:0000313" key="2">
    <source>
        <dbReference type="EMBL" id="QDH80991.1"/>
    </source>
</evidence>
<dbReference type="EMBL" id="CP041253">
    <property type="protein sequence ID" value="QDH80991.1"/>
    <property type="molecule type" value="Genomic_DNA"/>
</dbReference>
<keyword evidence="3" id="KW-1185">Reference proteome</keyword>
<protein>
    <submittedName>
        <fullName evidence="2">Uncharacterized protein</fullName>
    </submittedName>
</protein>
<organism evidence="2 3">
    <name type="scientific">Echinicola soli</name>
    <dbReference type="NCBI Taxonomy" id="2591634"/>
    <lineage>
        <taxon>Bacteria</taxon>
        <taxon>Pseudomonadati</taxon>
        <taxon>Bacteroidota</taxon>
        <taxon>Cytophagia</taxon>
        <taxon>Cytophagales</taxon>
        <taxon>Cyclobacteriaceae</taxon>
        <taxon>Echinicola</taxon>
    </lineage>
</organism>
<name>A0A514CMF6_9BACT</name>
<reference evidence="2 3" key="1">
    <citation type="submission" date="2019-06" db="EMBL/GenBank/DDBJ databases">
        <title>Echinicola alkalisoli sp. nov. isolated from saline soil.</title>
        <authorList>
            <person name="Sun J.-Q."/>
            <person name="Xu L."/>
        </authorList>
    </citation>
    <scope>NUCLEOTIDE SEQUENCE [LARGE SCALE GENOMIC DNA]</scope>
    <source>
        <strain evidence="2 3">LN3S3</strain>
    </source>
</reference>
<evidence type="ECO:0000313" key="3">
    <source>
        <dbReference type="Proteomes" id="UP000316614"/>
    </source>
</evidence>
<evidence type="ECO:0000256" key="1">
    <source>
        <dbReference type="SAM" id="Phobius"/>
    </source>
</evidence>
<dbReference type="KEGG" id="echi:FKX85_18855"/>
<sequence length="130" mass="15037">MIRSLFYIWLSMIIVLNSMIFSVIQMDYVLNKEYIAENLCINRDKPEMHCDGKCFLAEKLKEAQDQKEQQPGGIDFSRDFGIYILQENHFGFQGLKIPNNLPIAFYQGGNCFHTSTDIFHPPKNNSLLIA</sequence>
<keyword evidence="1" id="KW-1133">Transmembrane helix</keyword>
<keyword evidence="1" id="KW-0812">Transmembrane</keyword>
<feature type="transmembrane region" description="Helical" evidence="1">
    <location>
        <begin position="6"/>
        <end position="24"/>
    </location>
</feature>
<gene>
    <name evidence="2" type="ORF">FKX85_18855</name>
</gene>
<dbReference type="Proteomes" id="UP000316614">
    <property type="component" value="Chromosome"/>
</dbReference>
<dbReference type="OrthoDB" id="980645at2"/>
<accession>A0A514CMF6</accession>
<dbReference type="AlphaFoldDB" id="A0A514CMF6"/>
<proteinExistence type="predicted"/>